<dbReference type="Pfam" id="PF04014">
    <property type="entry name" value="MazE_antitoxin"/>
    <property type="match status" value="1"/>
</dbReference>
<dbReference type="NCBIfam" id="TIGR01439">
    <property type="entry name" value="lp_hng_hel_AbrB"/>
    <property type="match status" value="1"/>
</dbReference>
<feature type="region of interest" description="Disordered" evidence="2">
    <location>
        <begin position="9"/>
        <end position="44"/>
    </location>
</feature>
<feature type="compositionally biased region" description="Basic and acidic residues" evidence="2">
    <location>
        <begin position="24"/>
        <end position="33"/>
    </location>
</feature>
<feature type="domain" description="SpoVT-AbrB" evidence="3">
    <location>
        <begin position="74"/>
        <end position="120"/>
    </location>
</feature>
<keyword evidence="1" id="KW-0238">DNA-binding</keyword>
<dbReference type="SUPFAM" id="SSF89447">
    <property type="entry name" value="AbrB/MazE/MraZ-like"/>
    <property type="match status" value="1"/>
</dbReference>
<proteinExistence type="predicted"/>
<dbReference type="InterPro" id="IPR007159">
    <property type="entry name" value="SpoVT-AbrB_dom"/>
</dbReference>
<dbReference type="PROSITE" id="PS51740">
    <property type="entry name" value="SPOVT_ABRB"/>
    <property type="match status" value="1"/>
</dbReference>
<name>A0ABN6K1R3_9ACTO</name>
<gene>
    <name evidence="4" type="ORF">MANAM107_03760</name>
</gene>
<dbReference type="Proteomes" id="UP000824496">
    <property type="component" value="Chromosome"/>
</dbReference>
<dbReference type="SMART" id="SM00966">
    <property type="entry name" value="SpoVT_AbrB"/>
    <property type="match status" value="1"/>
</dbReference>
<protein>
    <recommendedName>
        <fullName evidence="3">SpoVT-AbrB domain-containing protein</fullName>
    </recommendedName>
</protein>
<dbReference type="EMBL" id="AP025017">
    <property type="protein sequence ID" value="BDA63542.1"/>
    <property type="molecule type" value="Genomic_DNA"/>
</dbReference>
<sequence length="142" mass="15009">MGAADERIIDGVAGMPGRRGRERRRGETMRRAGGEGGAPRSPLPHDSLVQLVLLLLLCYPWVMNSPAPPPGKFAATVALGEKGQIVIPKGVRDLFGIQPGDTVLILADVEQGIAIVPPDLADLYITQIMSGGAQPPQAKEEP</sequence>
<dbReference type="Gene3D" id="2.10.260.10">
    <property type="match status" value="1"/>
</dbReference>
<keyword evidence="5" id="KW-1185">Reference proteome</keyword>
<evidence type="ECO:0000313" key="5">
    <source>
        <dbReference type="Proteomes" id="UP000824496"/>
    </source>
</evidence>
<accession>A0ABN6K1R3</accession>
<organism evidence="4 5">
    <name type="scientific">Actinomyces capricornis</name>
    <dbReference type="NCBI Taxonomy" id="2755559"/>
    <lineage>
        <taxon>Bacteria</taxon>
        <taxon>Bacillati</taxon>
        <taxon>Actinomycetota</taxon>
        <taxon>Actinomycetes</taxon>
        <taxon>Actinomycetales</taxon>
        <taxon>Actinomycetaceae</taxon>
        <taxon>Actinomyces</taxon>
    </lineage>
</organism>
<evidence type="ECO:0000256" key="1">
    <source>
        <dbReference type="PROSITE-ProRule" id="PRU01076"/>
    </source>
</evidence>
<evidence type="ECO:0000313" key="4">
    <source>
        <dbReference type="EMBL" id="BDA63542.1"/>
    </source>
</evidence>
<evidence type="ECO:0000256" key="2">
    <source>
        <dbReference type="SAM" id="MobiDB-lite"/>
    </source>
</evidence>
<reference evidence="4 5" key="1">
    <citation type="submission" date="2021-08" db="EMBL/GenBank/DDBJ databases">
        <title>Whole genome sequence of novel Actinomyces species strain MAS-1.</title>
        <authorList>
            <person name="Saito M."/>
            <person name="Kuwahara N."/>
            <person name="Takizawa T."/>
            <person name="Gotouda H."/>
            <person name="Ochiai T."/>
        </authorList>
    </citation>
    <scope>NUCLEOTIDE SEQUENCE [LARGE SCALE GENOMIC DNA]</scope>
    <source>
        <strain evidence="4 5">MAS-1</strain>
    </source>
</reference>
<evidence type="ECO:0000259" key="3">
    <source>
        <dbReference type="PROSITE" id="PS51740"/>
    </source>
</evidence>
<dbReference type="InterPro" id="IPR037914">
    <property type="entry name" value="SpoVT-AbrB_sf"/>
</dbReference>